<dbReference type="EMBL" id="WWBZ02000051">
    <property type="protein sequence ID" value="KAF4303999.1"/>
    <property type="molecule type" value="Genomic_DNA"/>
</dbReference>
<reference evidence="8" key="1">
    <citation type="submission" date="2020-04" db="EMBL/GenBank/DDBJ databases">
        <title>Genome Assembly and Annotation of Botryosphaeria dothidea sdau 11-99, a Latent Pathogen of Apple Fruit Ring Rot in China.</title>
        <authorList>
            <person name="Yu C."/>
            <person name="Diao Y."/>
            <person name="Lu Q."/>
            <person name="Zhao J."/>
            <person name="Cui S."/>
            <person name="Peng C."/>
            <person name="He B."/>
            <person name="Liu H."/>
        </authorList>
    </citation>
    <scope>NUCLEOTIDE SEQUENCE [LARGE SCALE GENOMIC DNA]</scope>
    <source>
        <strain evidence="8">Sdau11-99</strain>
    </source>
</reference>
<evidence type="ECO:0000313" key="9">
    <source>
        <dbReference type="Proteomes" id="UP000572817"/>
    </source>
</evidence>
<sequence length="325" mass="36900">MSDTESENLGPRLLAISIIIVALATLFLCLRFYARYLKGKIYWWDDWTALIALACRSPFVFACCAINGAQIRHGLGQHITALSTHDADMVVTIEYAFEWIYPSTLGTIKISVLLLYFRVFGRTRLNIFLWLAGAMTLAWVLGMFLSNLLQCTPMRKAWEPTVPGHCFNSRTFFIANSACNISNDVIILALPLPILWRTTLMPLRQKLLLTTTFLLGAFVVAASVYRFVTLLYIKNDDITWTFSYPNLWSVIEPAVALISSCLPTMNVLYFKISRFLGITQVENDVQIVQDSPQDSAQTESTIERRKRRNNAFAQWGHALSTFKTE</sequence>
<evidence type="ECO:0000256" key="4">
    <source>
        <dbReference type="ARBA" id="ARBA00023136"/>
    </source>
</evidence>
<gene>
    <name evidence="8" type="ORF">GTA08_BOTSDO07368</name>
</gene>
<feature type="transmembrane region" description="Helical" evidence="6">
    <location>
        <begin position="207"/>
        <end position="228"/>
    </location>
</feature>
<feature type="transmembrane region" description="Helical" evidence="6">
    <location>
        <begin position="12"/>
        <end position="34"/>
    </location>
</feature>
<dbReference type="Proteomes" id="UP000572817">
    <property type="component" value="Unassembled WGS sequence"/>
</dbReference>
<comment type="subcellular location">
    <subcellularLocation>
        <location evidence="1">Membrane</location>
        <topology evidence="1">Multi-pass membrane protein</topology>
    </subcellularLocation>
</comment>
<dbReference type="OrthoDB" id="10017208at2759"/>
<protein>
    <recommendedName>
        <fullName evidence="7">Rhodopsin domain-containing protein</fullName>
    </recommendedName>
</protein>
<proteinExistence type="inferred from homology"/>
<evidence type="ECO:0000256" key="5">
    <source>
        <dbReference type="ARBA" id="ARBA00038359"/>
    </source>
</evidence>
<dbReference type="GO" id="GO:0016020">
    <property type="term" value="C:membrane"/>
    <property type="evidence" value="ECO:0007669"/>
    <property type="project" value="UniProtKB-SubCell"/>
</dbReference>
<dbReference type="PANTHER" id="PTHR33048">
    <property type="entry name" value="PTH11-LIKE INTEGRAL MEMBRANE PROTEIN (AFU_ORTHOLOGUE AFUA_5G11245)"/>
    <property type="match status" value="1"/>
</dbReference>
<keyword evidence="2 6" id="KW-0812">Transmembrane</keyword>
<feature type="domain" description="Rhodopsin" evidence="7">
    <location>
        <begin position="30"/>
        <end position="268"/>
    </location>
</feature>
<evidence type="ECO:0000256" key="1">
    <source>
        <dbReference type="ARBA" id="ARBA00004141"/>
    </source>
</evidence>
<dbReference type="PANTHER" id="PTHR33048:SF47">
    <property type="entry name" value="INTEGRAL MEMBRANE PROTEIN-RELATED"/>
    <property type="match status" value="1"/>
</dbReference>
<name>A0A8H4MYM5_9PEZI</name>
<evidence type="ECO:0000256" key="6">
    <source>
        <dbReference type="SAM" id="Phobius"/>
    </source>
</evidence>
<evidence type="ECO:0000256" key="2">
    <source>
        <dbReference type="ARBA" id="ARBA00022692"/>
    </source>
</evidence>
<comment type="caution">
    <text evidence="8">The sequence shown here is derived from an EMBL/GenBank/DDBJ whole genome shotgun (WGS) entry which is preliminary data.</text>
</comment>
<keyword evidence="4 6" id="KW-0472">Membrane</keyword>
<keyword evidence="9" id="KW-1185">Reference proteome</keyword>
<accession>A0A8H4MYM5</accession>
<feature type="transmembrane region" description="Helical" evidence="6">
    <location>
        <begin position="99"/>
        <end position="121"/>
    </location>
</feature>
<organism evidence="8 9">
    <name type="scientific">Botryosphaeria dothidea</name>
    <dbReference type="NCBI Taxonomy" id="55169"/>
    <lineage>
        <taxon>Eukaryota</taxon>
        <taxon>Fungi</taxon>
        <taxon>Dikarya</taxon>
        <taxon>Ascomycota</taxon>
        <taxon>Pezizomycotina</taxon>
        <taxon>Dothideomycetes</taxon>
        <taxon>Dothideomycetes incertae sedis</taxon>
        <taxon>Botryosphaeriales</taxon>
        <taxon>Botryosphaeriaceae</taxon>
        <taxon>Botryosphaeria</taxon>
    </lineage>
</organism>
<evidence type="ECO:0000256" key="3">
    <source>
        <dbReference type="ARBA" id="ARBA00022989"/>
    </source>
</evidence>
<dbReference type="InterPro" id="IPR049326">
    <property type="entry name" value="Rhodopsin_dom_fungi"/>
</dbReference>
<comment type="similarity">
    <text evidence="5">Belongs to the SAT4 family.</text>
</comment>
<evidence type="ECO:0000259" key="7">
    <source>
        <dbReference type="Pfam" id="PF20684"/>
    </source>
</evidence>
<feature type="transmembrane region" description="Helical" evidence="6">
    <location>
        <begin position="248"/>
        <end position="270"/>
    </location>
</feature>
<keyword evidence="3 6" id="KW-1133">Transmembrane helix</keyword>
<dbReference type="InterPro" id="IPR052337">
    <property type="entry name" value="SAT4-like"/>
</dbReference>
<dbReference type="Pfam" id="PF20684">
    <property type="entry name" value="Fung_rhodopsin"/>
    <property type="match status" value="1"/>
</dbReference>
<dbReference type="AlphaFoldDB" id="A0A8H4MYM5"/>
<evidence type="ECO:0000313" key="8">
    <source>
        <dbReference type="EMBL" id="KAF4303999.1"/>
    </source>
</evidence>
<feature type="transmembrane region" description="Helical" evidence="6">
    <location>
        <begin position="127"/>
        <end position="149"/>
    </location>
</feature>